<evidence type="ECO:0000313" key="2">
    <source>
        <dbReference type="Proteomes" id="UP001597237"/>
    </source>
</evidence>
<proteinExistence type="predicted"/>
<reference evidence="2" key="1">
    <citation type="journal article" date="2019" name="Int. J. Syst. Evol. Microbiol.">
        <title>The Global Catalogue of Microorganisms (GCM) 10K type strain sequencing project: providing services to taxonomists for standard genome sequencing and annotation.</title>
        <authorList>
            <consortium name="The Broad Institute Genomics Platform"/>
            <consortium name="The Broad Institute Genome Sequencing Center for Infectious Disease"/>
            <person name="Wu L."/>
            <person name="Ma J."/>
        </authorList>
    </citation>
    <scope>NUCLEOTIDE SEQUENCE [LARGE SCALE GENOMIC DNA]</scope>
    <source>
        <strain evidence="2">DFY28</strain>
    </source>
</reference>
<comment type="caution">
    <text evidence="1">The sequence shown here is derived from an EMBL/GenBank/DDBJ whole genome shotgun (WGS) entry which is preliminary data.</text>
</comment>
<sequence>MGLLDFLTSGSPQDRFAREVMARIRARGWTGEIRHDPGSFSITLGADSISLLNGFLERGKMSRARRAEAVDELATLALMSAEPPPATLGEVADKLLPVIRTRVHVGDMWLVRPAWEEVSRRRCHAPISDSLCAWAAVELGLGLRGVGDEDLDRWGVGFDEVLAIAVDNLRARSSPAKFEKDPRGFYTTRYRDHYDVSRLLLPDLLQTLPLNGDPVILAPERDTLVVAGSEDSDALEAMGAQLESVLGTMKRLISMEALVHREGAWRRLGVTNASHALGRLAMLGADLNHEQQRRLMAHEFAEAGRDAYAAELTLLDAEEGATWSPIAFGKTALAPLADAYLLSSGEPGGALVRARSDFEAICGPFAREPDCWPERLIIDRAPSADQWAQLRAAAIPEGFEALQAQFTDGRKAR</sequence>
<gene>
    <name evidence="1" type="ORF">ACFSC0_13410</name>
</gene>
<evidence type="ECO:0000313" key="1">
    <source>
        <dbReference type="EMBL" id="MFD1784399.1"/>
    </source>
</evidence>
<dbReference type="Proteomes" id="UP001597237">
    <property type="component" value="Unassembled WGS sequence"/>
</dbReference>
<organism evidence="1 2">
    <name type="scientific">Phenylobacterium terrae</name>
    <dbReference type="NCBI Taxonomy" id="2665495"/>
    <lineage>
        <taxon>Bacteria</taxon>
        <taxon>Pseudomonadati</taxon>
        <taxon>Pseudomonadota</taxon>
        <taxon>Alphaproteobacteria</taxon>
        <taxon>Caulobacterales</taxon>
        <taxon>Caulobacteraceae</taxon>
        <taxon>Phenylobacterium</taxon>
    </lineage>
</organism>
<protein>
    <submittedName>
        <fullName evidence="1">Uncharacterized protein</fullName>
    </submittedName>
</protein>
<name>A0ABW4N354_9CAUL</name>
<accession>A0ABW4N354</accession>
<keyword evidence="2" id="KW-1185">Reference proteome</keyword>
<dbReference type="RefSeq" id="WP_377283653.1">
    <property type="nucleotide sequence ID" value="NZ_JBHRSI010000009.1"/>
</dbReference>
<dbReference type="EMBL" id="JBHUEY010000001">
    <property type="protein sequence ID" value="MFD1784399.1"/>
    <property type="molecule type" value="Genomic_DNA"/>
</dbReference>